<protein>
    <submittedName>
        <fullName evidence="2">Uncharacterized protein</fullName>
    </submittedName>
</protein>
<accession>A0A8H5I3L7</accession>
<comment type="caution">
    <text evidence="2">The sequence shown here is derived from an EMBL/GenBank/DDBJ whole genome shotgun (WGS) entry which is preliminary data.</text>
</comment>
<proteinExistence type="predicted"/>
<dbReference type="EMBL" id="JAAOAO010000947">
    <property type="protein sequence ID" value="KAF5529845.1"/>
    <property type="molecule type" value="Genomic_DNA"/>
</dbReference>
<organism evidence="2 3">
    <name type="scientific">Fusarium napiforme</name>
    <dbReference type="NCBI Taxonomy" id="42672"/>
    <lineage>
        <taxon>Eukaryota</taxon>
        <taxon>Fungi</taxon>
        <taxon>Dikarya</taxon>
        <taxon>Ascomycota</taxon>
        <taxon>Pezizomycotina</taxon>
        <taxon>Sordariomycetes</taxon>
        <taxon>Hypocreomycetidae</taxon>
        <taxon>Hypocreales</taxon>
        <taxon>Nectriaceae</taxon>
        <taxon>Fusarium</taxon>
        <taxon>Fusarium fujikuroi species complex</taxon>
    </lineage>
</organism>
<dbReference type="AlphaFoldDB" id="A0A8H5I3L7"/>
<feature type="coiled-coil region" evidence="1">
    <location>
        <begin position="476"/>
        <end position="531"/>
    </location>
</feature>
<evidence type="ECO:0000313" key="2">
    <source>
        <dbReference type="EMBL" id="KAF5529845.1"/>
    </source>
</evidence>
<keyword evidence="3" id="KW-1185">Reference proteome</keyword>
<gene>
    <name evidence="2" type="ORF">FNAPI_13733</name>
</gene>
<sequence>MKRDSVAALTLLSSTALQPCLDNRVEGSSIDERVFDLYRVQNDVVYAIEIVHNISDLARCLEISSYTTIEKGSLLLEDSVCVVDETTFKSADINIYMAVRVASRERRMQDDDALKINTQSGVQPGTYAFNEVYGDCYFSKLVDGGIAVAILSITVIDRSNVKGTVDKLVSSLDTSDGKGSLVKRIIEAYQKGGSNSVAVALEGTRTHASLSCTGNGYLKTDTESNDLKTLLGGFLDFPNTMVEGAGWAWASMSSYKSHSSFEDSIGLSRYAILDYALVQDLSYKLLEDYLSFKCLLKGLKATMNGLKSQDVHVDDHGPDDLSLQSLIVARSEIRDEMAKIKEAIDVISRDPWILLRQRAKEHHRGPTPSTDLRVVSPQQAVGTNGVKPDVEVNDILKHVTGIEQLVFDFGQLQSPNRWKHLIGATRDKDSTNTNNTATVTQCLDATRREYQHRLGNALSEYNGGVEKLKAMAEKAASMHDEEMEAANEAKAKMKREIEELISANDKRQTMLSDEQHEVALLKSQLEFLRSQAFPDWHPRNNLDSGFHGRMIMFINLYTMGQHKPLAIDTGRDNGRGIHGWSFDPANGSQQLKLTKVNPNSRTSEWLIDCYGRYLYSNDDKFTISCNTSPALQNGCCRWLIRKSENGRGYIIESAAASVLHLNSDGVGEAIVCRDYNPASFDNQTWAIVAI</sequence>
<evidence type="ECO:0000313" key="3">
    <source>
        <dbReference type="Proteomes" id="UP000574317"/>
    </source>
</evidence>
<keyword evidence="1" id="KW-0175">Coiled coil</keyword>
<evidence type="ECO:0000256" key="1">
    <source>
        <dbReference type="SAM" id="Coils"/>
    </source>
</evidence>
<dbReference type="Proteomes" id="UP000574317">
    <property type="component" value="Unassembled WGS sequence"/>
</dbReference>
<name>A0A8H5I3L7_9HYPO</name>
<reference evidence="2 3" key="1">
    <citation type="submission" date="2020-05" db="EMBL/GenBank/DDBJ databases">
        <title>Identification and distribution of gene clusters putatively required for synthesis of sphingolipid metabolism inhibitors in phylogenetically diverse species of the filamentous fungus Fusarium.</title>
        <authorList>
            <person name="Kim H.-S."/>
            <person name="Busman M."/>
            <person name="Brown D.W."/>
            <person name="Divon H."/>
            <person name="Uhlig S."/>
            <person name="Proctor R.H."/>
        </authorList>
    </citation>
    <scope>NUCLEOTIDE SEQUENCE [LARGE SCALE GENOMIC DNA]</scope>
    <source>
        <strain evidence="2 3">NRRL 25196</strain>
    </source>
</reference>